<dbReference type="InterPro" id="IPR006312">
    <property type="entry name" value="TatA/E"/>
</dbReference>
<dbReference type="RefSeq" id="WP_044666131.1">
    <property type="nucleotide sequence ID" value="NZ_CDRZ01000282.1"/>
</dbReference>
<sequence>MFGFSVGPWELILILAVVLIIFGPGKLPEVGKSLGNGIREFRKAKVSGEGETSKDSIEK</sequence>
<comment type="subunit">
    <text evidence="9">Forms a complex with TatC.</text>
</comment>
<accession>A0A0B7MQE3</accession>
<keyword evidence="11" id="KW-1185">Reference proteome</keyword>
<comment type="similarity">
    <text evidence="9">Belongs to the TatA/E family.</text>
</comment>
<dbReference type="HAMAP" id="MF_00236">
    <property type="entry name" value="TatA_E"/>
    <property type="match status" value="1"/>
</dbReference>
<dbReference type="AlphaFoldDB" id="A0A0B7MQE3"/>
<name>A0A0B7MQE3_9FIRM</name>
<gene>
    <name evidence="9 10" type="primary">tatA</name>
    <name evidence="10" type="ORF">SSCH_810050</name>
</gene>
<reference evidence="11" key="1">
    <citation type="submission" date="2015-01" db="EMBL/GenBank/DDBJ databases">
        <authorList>
            <person name="Manzoor Shahid"/>
            <person name="Zubair Saima"/>
        </authorList>
    </citation>
    <scope>NUCLEOTIDE SEQUENCE [LARGE SCALE GENOMIC DNA]</scope>
    <source>
        <strain evidence="11">Sp3</strain>
    </source>
</reference>
<dbReference type="PRINTS" id="PR01506">
    <property type="entry name" value="TATBPROTEIN"/>
</dbReference>
<dbReference type="PANTHER" id="PTHR42982">
    <property type="entry name" value="SEC-INDEPENDENT PROTEIN TRANSLOCASE PROTEIN TATA"/>
    <property type="match status" value="1"/>
</dbReference>
<comment type="function">
    <text evidence="9">Part of the twin-arginine translocation (Tat) system that transports large folded proteins containing a characteristic twin-arginine motif in their signal peptide across membranes. TatA could form the protein-conducting channel of the Tat system.</text>
</comment>
<organism evidence="10 11">
    <name type="scientific">Syntrophaceticus schinkii</name>
    <dbReference type="NCBI Taxonomy" id="499207"/>
    <lineage>
        <taxon>Bacteria</taxon>
        <taxon>Bacillati</taxon>
        <taxon>Bacillota</taxon>
        <taxon>Clostridia</taxon>
        <taxon>Thermoanaerobacterales</taxon>
        <taxon>Thermoanaerobacterales Family III. Incertae Sedis</taxon>
        <taxon>Syntrophaceticus</taxon>
    </lineage>
</organism>
<dbReference type="Proteomes" id="UP000046155">
    <property type="component" value="Unassembled WGS sequence"/>
</dbReference>
<dbReference type="GO" id="GO:0008320">
    <property type="term" value="F:protein transmembrane transporter activity"/>
    <property type="evidence" value="ECO:0007669"/>
    <property type="project" value="UniProtKB-UniRule"/>
</dbReference>
<evidence type="ECO:0000256" key="2">
    <source>
        <dbReference type="ARBA" id="ARBA00022448"/>
    </source>
</evidence>
<keyword evidence="6 9" id="KW-1133">Transmembrane helix</keyword>
<dbReference type="NCBIfam" id="TIGR01411">
    <property type="entry name" value="tatAE"/>
    <property type="match status" value="1"/>
</dbReference>
<dbReference type="Pfam" id="PF02416">
    <property type="entry name" value="TatA_B_E"/>
    <property type="match status" value="1"/>
</dbReference>
<evidence type="ECO:0000256" key="5">
    <source>
        <dbReference type="ARBA" id="ARBA00022927"/>
    </source>
</evidence>
<protein>
    <recommendedName>
        <fullName evidence="9">Sec-independent protein translocase protein TatA</fullName>
    </recommendedName>
</protein>
<dbReference type="OrthoDB" id="9800908at2"/>
<dbReference type="EMBL" id="CDRZ01000282">
    <property type="protein sequence ID" value="CEO90373.1"/>
    <property type="molecule type" value="Genomic_DNA"/>
</dbReference>
<evidence type="ECO:0000256" key="4">
    <source>
        <dbReference type="ARBA" id="ARBA00022692"/>
    </source>
</evidence>
<evidence type="ECO:0000256" key="6">
    <source>
        <dbReference type="ARBA" id="ARBA00022989"/>
    </source>
</evidence>
<dbReference type="Gene3D" id="1.20.5.3310">
    <property type="match status" value="1"/>
</dbReference>
<evidence type="ECO:0000256" key="3">
    <source>
        <dbReference type="ARBA" id="ARBA00022475"/>
    </source>
</evidence>
<proteinExistence type="inferred from homology"/>
<evidence type="ECO:0000256" key="1">
    <source>
        <dbReference type="ARBA" id="ARBA00004162"/>
    </source>
</evidence>
<feature type="transmembrane region" description="Helical" evidence="9">
    <location>
        <begin position="6"/>
        <end position="23"/>
    </location>
</feature>
<dbReference type="PANTHER" id="PTHR42982:SF1">
    <property type="entry name" value="SEC-INDEPENDENT PROTEIN TRANSLOCASE PROTEIN TATA"/>
    <property type="match status" value="1"/>
</dbReference>
<keyword evidence="5 9" id="KW-0653">Protein transport</keyword>
<keyword evidence="8 9" id="KW-0472">Membrane</keyword>
<keyword evidence="7 9" id="KW-0811">Translocation</keyword>
<keyword evidence="4 9" id="KW-0812">Transmembrane</keyword>
<dbReference type="NCBIfam" id="NF011430">
    <property type="entry name" value="PRK14861.1"/>
    <property type="match status" value="1"/>
</dbReference>
<dbReference type="GO" id="GO:0043953">
    <property type="term" value="P:protein transport by the Tat complex"/>
    <property type="evidence" value="ECO:0007669"/>
    <property type="project" value="UniProtKB-UniRule"/>
</dbReference>
<evidence type="ECO:0000256" key="8">
    <source>
        <dbReference type="ARBA" id="ARBA00023136"/>
    </source>
</evidence>
<keyword evidence="3 9" id="KW-1003">Cell membrane</keyword>
<evidence type="ECO:0000313" key="10">
    <source>
        <dbReference type="EMBL" id="CEO90373.1"/>
    </source>
</evidence>
<dbReference type="GO" id="GO:0033281">
    <property type="term" value="C:TAT protein transport complex"/>
    <property type="evidence" value="ECO:0007669"/>
    <property type="project" value="UniProtKB-UniRule"/>
</dbReference>
<dbReference type="InterPro" id="IPR003369">
    <property type="entry name" value="TatA/B/E"/>
</dbReference>
<keyword evidence="2 9" id="KW-0813">Transport</keyword>
<evidence type="ECO:0000256" key="7">
    <source>
        <dbReference type="ARBA" id="ARBA00023010"/>
    </source>
</evidence>
<evidence type="ECO:0000313" key="11">
    <source>
        <dbReference type="Proteomes" id="UP000046155"/>
    </source>
</evidence>
<comment type="subcellular location">
    <subcellularLocation>
        <location evidence="1 9">Cell membrane</location>
        <topology evidence="1 9">Single-pass membrane protein</topology>
    </subcellularLocation>
</comment>
<evidence type="ECO:0000256" key="9">
    <source>
        <dbReference type="HAMAP-Rule" id="MF_00236"/>
    </source>
</evidence>